<dbReference type="EMBL" id="VSWC01000028">
    <property type="protein sequence ID" value="KAA1108626.1"/>
    <property type="molecule type" value="Genomic_DNA"/>
</dbReference>
<dbReference type="OrthoDB" id="24893at2759"/>
<accession>A0A5B0Q5W4</accession>
<keyword evidence="11" id="KW-1185">Reference proteome</keyword>
<dbReference type="PANTHER" id="PTHR11774:SF4">
    <property type="entry name" value="GERANYLGERANYL TRANSFERASE TYPE-1 SUBUNIT BETA"/>
    <property type="match status" value="1"/>
</dbReference>
<keyword evidence="4" id="KW-0808">Transferase</keyword>
<comment type="similarity">
    <text evidence="2">Belongs to the protein prenyltransferase subunit beta family.</text>
</comment>
<dbReference type="SUPFAM" id="SSF48239">
    <property type="entry name" value="Terpenoid cyclases/Protein prenyltransferases"/>
    <property type="match status" value="1"/>
</dbReference>
<evidence type="ECO:0000256" key="5">
    <source>
        <dbReference type="ARBA" id="ARBA00022723"/>
    </source>
</evidence>
<keyword evidence="7" id="KW-0862">Zinc</keyword>
<dbReference type="GO" id="GO:0046872">
    <property type="term" value="F:metal ion binding"/>
    <property type="evidence" value="ECO:0007669"/>
    <property type="project" value="UniProtKB-KW"/>
</dbReference>
<evidence type="ECO:0000256" key="3">
    <source>
        <dbReference type="ARBA" id="ARBA00022602"/>
    </source>
</evidence>
<feature type="domain" description="Prenyltransferase alpha-alpha toroid" evidence="9">
    <location>
        <begin position="71"/>
        <end position="492"/>
    </location>
</feature>
<feature type="region of interest" description="Disordered" evidence="8">
    <location>
        <begin position="287"/>
        <end position="341"/>
    </location>
</feature>
<keyword evidence="5" id="KW-0479">Metal-binding</keyword>
<feature type="region of interest" description="Disordered" evidence="8">
    <location>
        <begin position="48"/>
        <end position="71"/>
    </location>
</feature>
<dbReference type="AlphaFoldDB" id="A0A5B0Q5W4"/>
<evidence type="ECO:0000256" key="4">
    <source>
        <dbReference type="ARBA" id="ARBA00022679"/>
    </source>
</evidence>
<protein>
    <recommendedName>
        <fullName evidence="9">Prenyltransferase alpha-alpha toroid domain-containing protein</fullName>
    </recommendedName>
</protein>
<evidence type="ECO:0000256" key="2">
    <source>
        <dbReference type="ARBA" id="ARBA00010497"/>
    </source>
</evidence>
<feature type="region of interest" description="Disordered" evidence="8">
    <location>
        <begin position="462"/>
        <end position="484"/>
    </location>
</feature>
<feature type="compositionally biased region" description="Basic and acidic residues" evidence="8">
    <location>
        <begin position="18"/>
        <end position="28"/>
    </location>
</feature>
<evidence type="ECO:0000313" key="11">
    <source>
        <dbReference type="Proteomes" id="UP000324748"/>
    </source>
</evidence>
<comment type="cofactor">
    <cofactor evidence="1">
        <name>Zn(2+)</name>
        <dbReference type="ChEBI" id="CHEBI:29105"/>
    </cofactor>
</comment>
<keyword evidence="3" id="KW-0637">Prenyltransferase</keyword>
<dbReference type="GO" id="GO:0004662">
    <property type="term" value="F:CAAX-protein geranylgeranyltransferase activity"/>
    <property type="evidence" value="ECO:0007669"/>
    <property type="project" value="TreeGrafter"/>
</dbReference>
<dbReference type="InterPro" id="IPR001330">
    <property type="entry name" value="Prenyltrans"/>
</dbReference>
<evidence type="ECO:0000256" key="6">
    <source>
        <dbReference type="ARBA" id="ARBA00022737"/>
    </source>
</evidence>
<evidence type="ECO:0000256" key="1">
    <source>
        <dbReference type="ARBA" id="ARBA00001947"/>
    </source>
</evidence>
<dbReference type="InterPro" id="IPR045089">
    <property type="entry name" value="PGGT1B-like"/>
</dbReference>
<evidence type="ECO:0000313" key="10">
    <source>
        <dbReference type="EMBL" id="KAA1108626.1"/>
    </source>
</evidence>
<dbReference type="InterPro" id="IPR008930">
    <property type="entry name" value="Terpenoid_cyclase/PrenylTrfase"/>
</dbReference>
<name>A0A5B0Q5W4_PUCGR</name>
<proteinExistence type="inferred from homology"/>
<dbReference type="Pfam" id="PF00432">
    <property type="entry name" value="Prenyltrans"/>
    <property type="match status" value="1"/>
</dbReference>
<evidence type="ECO:0000256" key="7">
    <source>
        <dbReference type="ARBA" id="ARBA00022833"/>
    </source>
</evidence>
<gene>
    <name evidence="10" type="ORF">PGT21_019572</name>
</gene>
<dbReference type="Proteomes" id="UP000324748">
    <property type="component" value="Unassembled WGS sequence"/>
</dbReference>
<evidence type="ECO:0000259" key="9">
    <source>
        <dbReference type="Pfam" id="PF00432"/>
    </source>
</evidence>
<dbReference type="GO" id="GO:0005953">
    <property type="term" value="C:CAAX-protein geranylgeranyltransferase complex"/>
    <property type="evidence" value="ECO:0007669"/>
    <property type="project" value="TreeGrafter"/>
</dbReference>
<organism evidence="10 11">
    <name type="scientific">Puccinia graminis f. sp. tritici</name>
    <dbReference type="NCBI Taxonomy" id="56615"/>
    <lineage>
        <taxon>Eukaryota</taxon>
        <taxon>Fungi</taxon>
        <taxon>Dikarya</taxon>
        <taxon>Basidiomycota</taxon>
        <taxon>Pucciniomycotina</taxon>
        <taxon>Pucciniomycetes</taxon>
        <taxon>Pucciniales</taxon>
        <taxon>Pucciniaceae</taxon>
        <taxon>Puccinia</taxon>
    </lineage>
</organism>
<sequence>MYVSQEYTELAAKFKPPGRHEAHPRASRGDAGGEALFSIRLAAEVQNRQKFTTSQEKKKMTDQPEPEQELAQPSHIRYALRHLRMLPPPYQSDDSNRITFGFFALSSLAILGGLDRLDLAERADYVHWIYRRWNPKLGGFGGAPNIDLRTYQSSYNSYATVNGPMEGESAHLNYLPTQSDQSLSAKSFGSFPDSHDEDVRFVYCAVAILAIVRVDPSTVIDVDSTQRFLKSCRRYEGGYGQAPHFEAQGGTTYCALASFALLSRLESSQTEEEADQTVRWLVDRQGELAQSPGIPAGDDEEKTSEEGSQPDAPDAGRSSPPGLGSNKPGETVDRASLDGHPSFTRRTVAGFQGRIGKPLDACYSFWCTAGLTIMSSRYSSPRSPNMSTATRLPFLDYLDLLLNPDLGSPPEVLYDPHANIQFLLRCQSSQWGGIARSPGDHPDVYHTYLALASLSLSAHATGPSDPSKIPDLERRAPAGLDQLPRHDPFLNVPVQASEWISKCFAPQQDPSL</sequence>
<keyword evidence="6" id="KW-0677">Repeat</keyword>
<feature type="region of interest" description="Disordered" evidence="8">
    <location>
        <begin position="12"/>
        <end position="31"/>
    </location>
</feature>
<evidence type="ECO:0000256" key="8">
    <source>
        <dbReference type="SAM" id="MobiDB-lite"/>
    </source>
</evidence>
<reference evidence="10 11" key="1">
    <citation type="submission" date="2019-05" db="EMBL/GenBank/DDBJ databases">
        <title>Emergence of the Ug99 lineage of the wheat stem rust pathogen through somatic hybridization.</title>
        <authorList>
            <person name="Li F."/>
            <person name="Upadhyaya N.M."/>
            <person name="Sperschneider J."/>
            <person name="Matny O."/>
            <person name="Nguyen-Phuc H."/>
            <person name="Mago R."/>
            <person name="Raley C."/>
            <person name="Miller M.E."/>
            <person name="Silverstein K.A.T."/>
            <person name="Henningsen E."/>
            <person name="Hirsch C.D."/>
            <person name="Visser B."/>
            <person name="Pretorius Z.A."/>
            <person name="Steffenson B.J."/>
            <person name="Schwessinger B."/>
            <person name="Dodds P.N."/>
            <person name="Figueroa M."/>
        </authorList>
    </citation>
    <scope>NUCLEOTIDE SEQUENCE [LARGE SCALE GENOMIC DNA]</scope>
    <source>
        <strain evidence="10">21-0</strain>
    </source>
</reference>
<dbReference type="Gene3D" id="1.50.10.20">
    <property type="match status" value="1"/>
</dbReference>
<dbReference type="PANTHER" id="PTHR11774">
    <property type="entry name" value="GERANYLGERANYL TRANSFERASE TYPE BETA SUBUNIT"/>
    <property type="match status" value="1"/>
</dbReference>
<comment type="caution">
    <text evidence="10">The sequence shown here is derived from an EMBL/GenBank/DDBJ whole genome shotgun (WGS) entry which is preliminary data.</text>
</comment>